<keyword evidence="12" id="KW-1185">Reference proteome</keyword>
<keyword evidence="3" id="KW-0597">Phosphoprotein</keyword>
<evidence type="ECO:0000313" key="12">
    <source>
        <dbReference type="Proteomes" id="UP000033423"/>
    </source>
</evidence>
<dbReference type="PANTHER" id="PTHR43065:SF10">
    <property type="entry name" value="PEROXIDE STRESS-ACTIVATED HISTIDINE KINASE MAK3"/>
    <property type="match status" value="1"/>
</dbReference>
<dbReference type="PROSITE" id="PS50109">
    <property type="entry name" value="HIS_KIN"/>
    <property type="match status" value="1"/>
</dbReference>
<dbReference type="GO" id="GO:0000155">
    <property type="term" value="F:phosphorelay sensor kinase activity"/>
    <property type="evidence" value="ECO:0007669"/>
    <property type="project" value="InterPro"/>
</dbReference>
<dbReference type="GO" id="GO:0005524">
    <property type="term" value="F:ATP binding"/>
    <property type="evidence" value="ECO:0007669"/>
    <property type="project" value="UniProtKB-KW"/>
</dbReference>
<gene>
    <name evidence="11" type="ORF">MBAV_000095</name>
</gene>
<dbReference type="SMART" id="SM00388">
    <property type="entry name" value="HisKA"/>
    <property type="match status" value="1"/>
</dbReference>
<dbReference type="EC" id="2.7.13.3" evidence="2"/>
<evidence type="ECO:0000259" key="10">
    <source>
        <dbReference type="PROSITE" id="PS50112"/>
    </source>
</evidence>
<dbReference type="Pfam" id="PF02518">
    <property type="entry name" value="HATPase_c"/>
    <property type="match status" value="1"/>
</dbReference>
<feature type="domain" description="Histidine kinase" evidence="9">
    <location>
        <begin position="177"/>
        <end position="382"/>
    </location>
</feature>
<dbReference type="InterPro" id="IPR000014">
    <property type="entry name" value="PAS"/>
</dbReference>
<evidence type="ECO:0000256" key="7">
    <source>
        <dbReference type="ARBA" id="ARBA00022840"/>
    </source>
</evidence>
<keyword evidence="8" id="KW-0902">Two-component regulatory system</keyword>
<dbReference type="Gene3D" id="3.30.450.20">
    <property type="entry name" value="PAS domain"/>
    <property type="match status" value="1"/>
</dbReference>
<evidence type="ECO:0000256" key="2">
    <source>
        <dbReference type="ARBA" id="ARBA00012438"/>
    </source>
</evidence>
<dbReference type="SMART" id="SM00387">
    <property type="entry name" value="HATPase_c"/>
    <property type="match status" value="1"/>
</dbReference>
<dbReference type="PRINTS" id="PR00344">
    <property type="entry name" value="BCTRLSENSOR"/>
</dbReference>
<evidence type="ECO:0000256" key="8">
    <source>
        <dbReference type="ARBA" id="ARBA00023012"/>
    </source>
</evidence>
<dbReference type="InterPro" id="IPR005467">
    <property type="entry name" value="His_kinase_dom"/>
</dbReference>
<proteinExistence type="predicted"/>
<evidence type="ECO:0000256" key="1">
    <source>
        <dbReference type="ARBA" id="ARBA00000085"/>
    </source>
</evidence>
<dbReference type="SMART" id="SM00091">
    <property type="entry name" value="PAS"/>
    <property type="match status" value="1"/>
</dbReference>
<dbReference type="InterPro" id="IPR004358">
    <property type="entry name" value="Sig_transdc_His_kin-like_C"/>
</dbReference>
<dbReference type="SUPFAM" id="SSF47384">
    <property type="entry name" value="Homodimeric domain of signal transducing histidine kinase"/>
    <property type="match status" value="1"/>
</dbReference>
<evidence type="ECO:0000313" key="11">
    <source>
        <dbReference type="EMBL" id="KJU87722.1"/>
    </source>
</evidence>
<comment type="caution">
    <text evidence="11">The sequence shown here is derived from an EMBL/GenBank/DDBJ whole genome shotgun (WGS) entry which is preliminary data.</text>
</comment>
<dbReference type="SUPFAM" id="SSF55874">
    <property type="entry name" value="ATPase domain of HSP90 chaperone/DNA topoisomerase II/histidine kinase"/>
    <property type="match status" value="1"/>
</dbReference>
<comment type="catalytic activity">
    <reaction evidence="1">
        <text>ATP + protein L-histidine = ADP + protein N-phospho-L-histidine.</text>
        <dbReference type="EC" id="2.7.13.3"/>
    </reaction>
</comment>
<keyword evidence="7" id="KW-0067">ATP-binding</keyword>
<evidence type="ECO:0000259" key="9">
    <source>
        <dbReference type="PROSITE" id="PS50109"/>
    </source>
</evidence>
<evidence type="ECO:0000256" key="3">
    <source>
        <dbReference type="ARBA" id="ARBA00022553"/>
    </source>
</evidence>
<evidence type="ECO:0000256" key="5">
    <source>
        <dbReference type="ARBA" id="ARBA00022741"/>
    </source>
</evidence>
<dbReference type="PANTHER" id="PTHR43065">
    <property type="entry name" value="SENSOR HISTIDINE KINASE"/>
    <property type="match status" value="1"/>
</dbReference>
<dbReference type="Proteomes" id="UP000033423">
    <property type="component" value="Unassembled WGS sequence"/>
</dbReference>
<reference evidence="11 12" key="1">
    <citation type="submission" date="2015-02" db="EMBL/GenBank/DDBJ databases">
        <title>Single-cell genomics of uncultivated deep-branching MTB reveals a conserved set of magnetosome genes.</title>
        <authorList>
            <person name="Kolinko S."/>
            <person name="Richter M."/>
            <person name="Glockner F.O."/>
            <person name="Brachmann A."/>
            <person name="Schuler D."/>
        </authorList>
    </citation>
    <scope>NUCLEOTIDE SEQUENCE [LARGE SCALE GENOMIC DNA]</scope>
    <source>
        <strain evidence="11">TM-1</strain>
    </source>
</reference>
<name>A0A0F3H0T6_9BACT</name>
<dbReference type="InterPro" id="IPR003661">
    <property type="entry name" value="HisK_dim/P_dom"/>
</dbReference>
<dbReference type="InterPro" id="IPR003594">
    <property type="entry name" value="HATPase_dom"/>
</dbReference>
<dbReference type="InterPro" id="IPR013767">
    <property type="entry name" value="PAS_fold"/>
</dbReference>
<dbReference type="Gene3D" id="1.10.287.130">
    <property type="match status" value="1"/>
</dbReference>
<dbReference type="PROSITE" id="PS50112">
    <property type="entry name" value="PAS"/>
    <property type="match status" value="1"/>
</dbReference>
<feature type="domain" description="PAS" evidence="10">
    <location>
        <begin position="56"/>
        <end position="101"/>
    </location>
</feature>
<accession>A0A0F3H0T6</accession>
<dbReference type="Gene3D" id="3.30.565.10">
    <property type="entry name" value="Histidine kinase-like ATPase, C-terminal domain"/>
    <property type="match status" value="1"/>
</dbReference>
<keyword evidence="4" id="KW-0808">Transferase</keyword>
<protein>
    <recommendedName>
        <fullName evidence="2">histidine kinase</fullName>
        <ecNumber evidence="2">2.7.13.3</ecNumber>
    </recommendedName>
</protein>
<dbReference type="SUPFAM" id="SSF55785">
    <property type="entry name" value="PYP-like sensor domain (PAS domain)"/>
    <property type="match status" value="1"/>
</dbReference>
<dbReference type="Pfam" id="PF00512">
    <property type="entry name" value="HisKA"/>
    <property type="match status" value="1"/>
</dbReference>
<keyword evidence="5" id="KW-0547">Nucleotide-binding</keyword>
<dbReference type="InterPro" id="IPR035965">
    <property type="entry name" value="PAS-like_dom_sf"/>
</dbReference>
<dbReference type="NCBIfam" id="TIGR00229">
    <property type="entry name" value="sensory_box"/>
    <property type="match status" value="1"/>
</dbReference>
<dbReference type="InterPro" id="IPR036890">
    <property type="entry name" value="HATPase_C_sf"/>
</dbReference>
<dbReference type="InterPro" id="IPR036097">
    <property type="entry name" value="HisK_dim/P_sf"/>
</dbReference>
<evidence type="ECO:0000256" key="6">
    <source>
        <dbReference type="ARBA" id="ARBA00022777"/>
    </source>
</evidence>
<sequence>MEDISSLNEAFHSFTIASKSLEQIYERLQEQVHYLTIELEDKNKQLQQALYDTQEAKDYLRGILESLREAIIVLDTHENVTMFNRAAEKMLCMSTRDVISRPFNSLNLVIEKDGTDTYLTAGGRRYNVVISRSNILDVQGATRGVVILLQDITRVRELESQQERNKRLIAMGEMAAQIVHEIRSPLCSIELYASMLENELGETPNANLARGISMGIRSLNNILTNMIFFAKPQKPKFYEIKLSDVIDESLFMLMPLIESRGVSLERYAGEGDMISGDGELLKQVFMNIIINAVQVTPDGGTVKLIEKTDDTHAIVEIIDEGEGIKHENLERIFDPFFSTKEKGTGLGLAIASKILLVHDGTIKVKSEVGKGSCFQLCLPICEQQN</sequence>
<dbReference type="CDD" id="cd00082">
    <property type="entry name" value="HisKA"/>
    <property type="match status" value="1"/>
</dbReference>
<keyword evidence="6 11" id="KW-0418">Kinase</keyword>
<dbReference type="AlphaFoldDB" id="A0A0F3H0T6"/>
<organism evidence="11 12">
    <name type="scientific">Candidatus Magnetobacterium bavaricum</name>
    <dbReference type="NCBI Taxonomy" id="29290"/>
    <lineage>
        <taxon>Bacteria</taxon>
        <taxon>Pseudomonadati</taxon>
        <taxon>Nitrospirota</taxon>
        <taxon>Thermodesulfovibrionia</taxon>
        <taxon>Thermodesulfovibrionales</taxon>
        <taxon>Candidatus Magnetobacteriaceae</taxon>
        <taxon>Candidatus Magnetobacterium</taxon>
    </lineage>
</organism>
<dbReference type="Pfam" id="PF00989">
    <property type="entry name" value="PAS"/>
    <property type="match status" value="1"/>
</dbReference>
<dbReference type="EMBL" id="LACI01000041">
    <property type="protein sequence ID" value="KJU87722.1"/>
    <property type="molecule type" value="Genomic_DNA"/>
</dbReference>
<evidence type="ECO:0000256" key="4">
    <source>
        <dbReference type="ARBA" id="ARBA00022679"/>
    </source>
</evidence>
<dbReference type="GO" id="GO:0006355">
    <property type="term" value="P:regulation of DNA-templated transcription"/>
    <property type="evidence" value="ECO:0007669"/>
    <property type="project" value="InterPro"/>
</dbReference>